<feature type="coiled-coil region" evidence="1">
    <location>
        <begin position="10"/>
        <end position="40"/>
    </location>
</feature>
<reference evidence="2" key="1">
    <citation type="journal article" date="2020" name="Nature">
        <title>Giant virus diversity and host interactions through global metagenomics.</title>
        <authorList>
            <person name="Schulz F."/>
            <person name="Roux S."/>
            <person name="Paez-Espino D."/>
            <person name="Jungbluth S."/>
            <person name="Walsh D.A."/>
            <person name="Denef V.J."/>
            <person name="McMahon K.D."/>
            <person name="Konstantinidis K.T."/>
            <person name="Eloe-Fadrosh E.A."/>
            <person name="Kyrpides N.C."/>
            <person name="Woyke T."/>
        </authorList>
    </citation>
    <scope>NUCLEOTIDE SEQUENCE</scope>
    <source>
        <strain evidence="2">GVMAG-M-3300020565-3</strain>
    </source>
</reference>
<accession>A0A6C0CEM5</accession>
<dbReference type="EMBL" id="MN739390">
    <property type="protein sequence ID" value="QHT02149.1"/>
    <property type="molecule type" value="Genomic_DNA"/>
</dbReference>
<keyword evidence="1" id="KW-0175">Coiled coil</keyword>
<name>A0A6C0CEM5_9ZZZZ</name>
<evidence type="ECO:0000313" key="2">
    <source>
        <dbReference type="EMBL" id="QHT02149.1"/>
    </source>
</evidence>
<proteinExistence type="predicted"/>
<protein>
    <submittedName>
        <fullName evidence="2">Uncharacterized protein</fullName>
    </submittedName>
</protein>
<sequence>MTDIVNIEMYNNLVIENELLKKKNIELEEKLKAYTNTERNKRYYEKNSEKVKEKAKNYMERMKTENPEKLKEWRHNAYMNRKNKKDTIMI</sequence>
<organism evidence="2">
    <name type="scientific">viral metagenome</name>
    <dbReference type="NCBI Taxonomy" id="1070528"/>
    <lineage>
        <taxon>unclassified sequences</taxon>
        <taxon>metagenomes</taxon>
        <taxon>organismal metagenomes</taxon>
    </lineage>
</organism>
<evidence type="ECO:0000256" key="1">
    <source>
        <dbReference type="SAM" id="Coils"/>
    </source>
</evidence>
<dbReference type="AlphaFoldDB" id="A0A6C0CEM5"/>